<sequence>MKIIPEPLVFEWDEGNQGKSWQKHQVGISEAEEVFFDEHKKLYPDPIHSGKEERKIILGKTKKDRVLFIVFTIRKQKVRIISARDLNKREEGLYEKTT</sequence>
<organism evidence="1 2">
    <name type="scientific">Candidatus Amesbacteria bacterium GW2011_GWA2_42_12</name>
    <dbReference type="NCBI Taxonomy" id="1618356"/>
    <lineage>
        <taxon>Bacteria</taxon>
        <taxon>Candidatus Amesiibacteriota</taxon>
    </lineage>
</organism>
<accession>A0A0G0Y1T2</accession>
<dbReference type="Gene3D" id="3.10.450.530">
    <property type="entry name" value="Ribonuclease toxin, BrnT, of type II toxin-antitoxin system"/>
    <property type="match status" value="1"/>
</dbReference>
<dbReference type="AlphaFoldDB" id="A0A0G0Y1T2"/>
<name>A0A0G0Y1T2_9BACT</name>
<dbReference type="InterPro" id="IPR038573">
    <property type="entry name" value="BrnT_sf"/>
</dbReference>
<dbReference type="Proteomes" id="UP000034160">
    <property type="component" value="Unassembled WGS sequence"/>
</dbReference>
<protein>
    <recommendedName>
        <fullName evidence="3">Protein containing DUF497</fullName>
    </recommendedName>
</protein>
<evidence type="ECO:0000313" key="2">
    <source>
        <dbReference type="Proteomes" id="UP000034160"/>
    </source>
</evidence>
<dbReference type="InterPro" id="IPR007460">
    <property type="entry name" value="BrnT_toxin"/>
</dbReference>
<gene>
    <name evidence="1" type="ORF">UU93_C0034G0004</name>
</gene>
<dbReference type="STRING" id="1618356.UU93_C0034G0004"/>
<dbReference type="EMBL" id="LCCN01000034">
    <property type="protein sequence ID" value="KKS30607.1"/>
    <property type="molecule type" value="Genomic_DNA"/>
</dbReference>
<evidence type="ECO:0008006" key="3">
    <source>
        <dbReference type="Google" id="ProtNLM"/>
    </source>
</evidence>
<comment type="caution">
    <text evidence="1">The sequence shown here is derived from an EMBL/GenBank/DDBJ whole genome shotgun (WGS) entry which is preliminary data.</text>
</comment>
<dbReference type="Pfam" id="PF04365">
    <property type="entry name" value="BrnT_toxin"/>
    <property type="match status" value="1"/>
</dbReference>
<reference evidence="1 2" key="1">
    <citation type="journal article" date="2015" name="Nature">
        <title>rRNA introns, odd ribosomes, and small enigmatic genomes across a large radiation of phyla.</title>
        <authorList>
            <person name="Brown C.T."/>
            <person name="Hug L.A."/>
            <person name="Thomas B.C."/>
            <person name="Sharon I."/>
            <person name="Castelle C.J."/>
            <person name="Singh A."/>
            <person name="Wilkins M.J."/>
            <person name="Williams K.H."/>
            <person name="Banfield J.F."/>
        </authorList>
    </citation>
    <scope>NUCLEOTIDE SEQUENCE [LARGE SCALE GENOMIC DNA]</scope>
</reference>
<proteinExistence type="predicted"/>
<evidence type="ECO:0000313" key="1">
    <source>
        <dbReference type="EMBL" id="KKS30607.1"/>
    </source>
</evidence>